<name>A0A381EC41_9GAMM</name>
<accession>A0A381EC41</accession>
<protein>
    <submittedName>
        <fullName evidence="2">Uncharacterized protein</fullName>
    </submittedName>
</protein>
<dbReference type="EMBL" id="UFUW01000001">
    <property type="protein sequence ID" value="SUX24337.1"/>
    <property type="molecule type" value="Genomic_DNA"/>
</dbReference>
<reference evidence="2 3" key="1">
    <citation type="submission" date="2018-06" db="EMBL/GenBank/DDBJ databases">
        <authorList>
            <consortium name="Pathogen Informatics"/>
            <person name="Doyle S."/>
        </authorList>
    </citation>
    <scope>NUCLEOTIDE SEQUENCE [LARGE SCALE GENOMIC DNA]</scope>
    <source>
        <strain evidence="2 3">NCTC13294</strain>
    </source>
</reference>
<organism evidence="2 3">
    <name type="scientific">Cardiobacterium valvarum</name>
    <dbReference type="NCBI Taxonomy" id="194702"/>
    <lineage>
        <taxon>Bacteria</taxon>
        <taxon>Pseudomonadati</taxon>
        <taxon>Pseudomonadota</taxon>
        <taxon>Gammaproteobacteria</taxon>
        <taxon>Cardiobacteriales</taxon>
        <taxon>Cardiobacteriaceae</taxon>
        <taxon>Cardiobacterium</taxon>
    </lineage>
</organism>
<dbReference type="AlphaFoldDB" id="A0A381EC41"/>
<gene>
    <name evidence="2" type="ORF">NCTC13294_01816</name>
</gene>
<keyword evidence="3" id="KW-1185">Reference proteome</keyword>
<evidence type="ECO:0000256" key="1">
    <source>
        <dbReference type="SAM" id="SignalP"/>
    </source>
</evidence>
<dbReference type="RefSeq" id="WP_115612032.1">
    <property type="nucleotide sequence ID" value="NZ_JBHLZC010000002.1"/>
</dbReference>
<keyword evidence="1" id="KW-0732">Signal</keyword>
<proteinExistence type="predicted"/>
<evidence type="ECO:0000313" key="3">
    <source>
        <dbReference type="Proteomes" id="UP000254572"/>
    </source>
</evidence>
<feature type="signal peptide" evidence="1">
    <location>
        <begin position="1"/>
        <end position="20"/>
    </location>
</feature>
<dbReference type="OrthoDB" id="9803751at2"/>
<feature type="chain" id="PRO_5017053706" evidence="1">
    <location>
        <begin position="21"/>
        <end position="647"/>
    </location>
</feature>
<sequence>MQLRITLLTAALLTSGASFAATQYYGGMYQCKSPGYLNLAVSEGKPANVDLRYYLVEEDSYYHLKGEAEWGKNGGEFRDGSIGLRVKDNKATWLGWDGKVNEDCTPFTLSARKPPLEEAQALLDLLKTAGTDATGVRSVAEAETAVPPADMLPELDRTATKQAIDQARSDYWARAFADRRQKVATMPITGDGKDYLSTVQPLLNADMGPRGLFRRYDNAAAAQKYENALIAYRLAITGLDPMLARRSTKALCDRLNMFSGWYANTSERLQIATGIPFAFWTRDIAQETIDQLRNCKQGDAADWIVDNFPTITQAADTYQAIIPKIKEMLALPDDHDTLVKTGGLTLDKTLREQYKLKNDDIDLMSGGALGQKRETIKNKISGDIPAIIDKALAEQEYRSQYKLCEELFEQTGMRDLVQQCAEIAPAHMAQAALNKAIANADSINSIAAAREVDWLQLPRVNNASDEAIAKAEAALEPARERIAKLILSDIDAKIAASPDSALSSDACPDAYRVPDTIQRAFDSCEQRVRAHNSAVAEAKCQTAIAASGAKDIAENRIRLYSWRKGGEVEVNIGKLICDSDMPITIGKSGWLSNSRELKAGVDGEEIIATIKPDKDDVWTITAVKGWIPPQDTPVSICLWNREVCSRK</sequence>
<evidence type="ECO:0000313" key="2">
    <source>
        <dbReference type="EMBL" id="SUX24337.1"/>
    </source>
</evidence>
<dbReference type="Proteomes" id="UP000254572">
    <property type="component" value="Unassembled WGS sequence"/>
</dbReference>